<evidence type="ECO:0000313" key="2">
    <source>
        <dbReference type="Proteomes" id="UP000198546"/>
    </source>
</evidence>
<proteinExistence type="predicted"/>
<organism evidence="1 2">
    <name type="scientific">Auraticoccus monumenti</name>
    <dbReference type="NCBI Taxonomy" id="675864"/>
    <lineage>
        <taxon>Bacteria</taxon>
        <taxon>Bacillati</taxon>
        <taxon>Actinomycetota</taxon>
        <taxon>Actinomycetes</taxon>
        <taxon>Propionibacteriales</taxon>
        <taxon>Propionibacteriaceae</taxon>
        <taxon>Auraticoccus</taxon>
    </lineage>
</organism>
<gene>
    <name evidence="1" type="ORF">SAMN04489747_3350</name>
</gene>
<dbReference type="AlphaFoldDB" id="A0A1G7CSK4"/>
<accession>A0A1G7CSK4</accession>
<sequence length="181" mass="20106">MLGPVPRTPLHRRLGRALLGVAAALGALTLVGALLWSQAPEWGIPYARYTNDEGSRCRTTWTGHVCSPLTMAEVDARTGVTFPDGTSIQSSELVQTHDWELRVRLVLPPETDDLEERLEERFGPCRKNQPSPLPPEWEDRCVRTHDAVRVEGQLPPTAWRVAGGRPPDAEQLTLDIDLSSR</sequence>
<protein>
    <submittedName>
        <fullName evidence="1">Uncharacterized protein</fullName>
    </submittedName>
</protein>
<reference evidence="1 2" key="1">
    <citation type="submission" date="2016-10" db="EMBL/GenBank/DDBJ databases">
        <authorList>
            <person name="de Groot N.N."/>
        </authorList>
    </citation>
    <scope>NUCLEOTIDE SEQUENCE [LARGE SCALE GENOMIC DNA]</scope>
    <source>
        <strain evidence="1 2">MON 2.2</strain>
    </source>
</reference>
<name>A0A1G7CSK4_9ACTN</name>
<dbReference type="Proteomes" id="UP000198546">
    <property type="component" value="Chromosome i"/>
</dbReference>
<evidence type="ECO:0000313" key="1">
    <source>
        <dbReference type="EMBL" id="SDE41740.1"/>
    </source>
</evidence>
<keyword evidence="2" id="KW-1185">Reference proteome</keyword>
<dbReference type="EMBL" id="LT629688">
    <property type="protein sequence ID" value="SDE41740.1"/>
    <property type="molecule type" value="Genomic_DNA"/>
</dbReference>